<dbReference type="EMBL" id="DPRK01000072">
    <property type="protein sequence ID" value="HCY80887.1"/>
    <property type="molecule type" value="Genomic_DNA"/>
</dbReference>
<evidence type="ECO:0000313" key="1">
    <source>
        <dbReference type="EMBL" id="HCY80887.1"/>
    </source>
</evidence>
<dbReference type="Proteomes" id="UP000263268">
    <property type="component" value="Unassembled WGS sequence"/>
</dbReference>
<protein>
    <submittedName>
        <fullName evidence="1">Uncharacterized protein</fullName>
    </submittedName>
</protein>
<evidence type="ECO:0000313" key="2">
    <source>
        <dbReference type="Proteomes" id="UP000263268"/>
    </source>
</evidence>
<sequence>MGKAKTTPEERKLAKFIVSKFMPDLPASQWAKQRAMANKLIKKFPDLKFWQTLPRPSSDVVKFFSLSWFISNKLGSHYLNDHNLIYDKVEESTKKDYNFQEEKIGEDFKVKTKPKSPLDFFE</sequence>
<reference evidence="1 2" key="1">
    <citation type="journal article" date="2018" name="Nat. Biotechnol.">
        <title>A standardized bacterial taxonomy based on genome phylogeny substantially revises the tree of life.</title>
        <authorList>
            <person name="Parks D.H."/>
            <person name="Chuvochina M."/>
            <person name="Waite D.W."/>
            <person name="Rinke C."/>
            <person name="Skarshewski A."/>
            <person name="Chaumeil P.A."/>
            <person name="Hugenholtz P."/>
        </authorList>
    </citation>
    <scope>NUCLEOTIDE SEQUENCE [LARGE SCALE GENOMIC DNA]</scope>
    <source>
        <strain evidence="1">UBA10227</strain>
    </source>
</reference>
<comment type="caution">
    <text evidence="1">The sequence shown here is derived from an EMBL/GenBank/DDBJ whole genome shotgun (WGS) entry which is preliminary data.</text>
</comment>
<proteinExistence type="predicted"/>
<accession>A0A3D6BQH6</accession>
<name>A0A3D6BQH6_9FLAO</name>
<organism evidence="1 2">
    <name type="scientific">Xanthomarina gelatinilytica</name>
    <dbReference type="NCBI Taxonomy" id="1137281"/>
    <lineage>
        <taxon>Bacteria</taxon>
        <taxon>Pseudomonadati</taxon>
        <taxon>Bacteroidota</taxon>
        <taxon>Flavobacteriia</taxon>
        <taxon>Flavobacteriales</taxon>
        <taxon>Flavobacteriaceae</taxon>
        <taxon>Xanthomarina</taxon>
    </lineage>
</organism>
<dbReference type="AlphaFoldDB" id="A0A3D6BQH6"/>
<gene>
    <name evidence="1" type="ORF">DHV22_04405</name>
</gene>